<dbReference type="Pfam" id="PF00583">
    <property type="entry name" value="Acetyltransf_1"/>
    <property type="match status" value="1"/>
</dbReference>
<dbReference type="PROSITE" id="PS51186">
    <property type="entry name" value="GNAT"/>
    <property type="match status" value="1"/>
</dbReference>
<dbReference type="EMBL" id="FLUP01000001">
    <property type="protein sequence ID" value="SBV99175.1"/>
    <property type="molecule type" value="Genomic_DNA"/>
</dbReference>
<protein>
    <submittedName>
        <fullName evidence="4">Putative acetyltransferase</fullName>
    </submittedName>
</protein>
<reference evidence="4" key="1">
    <citation type="submission" date="2016-04" db="EMBL/GenBank/DDBJ databases">
        <authorList>
            <person name="Evans L.H."/>
            <person name="Alamgir A."/>
            <person name="Owens N."/>
            <person name="Weber N.D."/>
            <person name="Virtaneva K."/>
            <person name="Barbian K."/>
            <person name="Babar A."/>
            <person name="Rosenke K."/>
        </authorList>
    </citation>
    <scope>NUCLEOTIDE SEQUENCE</scope>
    <source>
        <strain evidence="4">92-2</strain>
    </source>
</reference>
<evidence type="ECO:0000313" key="4">
    <source>
        <dbReference type="EMBL" id="SBV99175.1"/>
    </source>
</evidence>
<evidence type="ECO:0000259" key="3">
    <source>
        <dbReference type="PROSITE" id="PS51186"/>
    </source>
</evidence>
<dbReference type="RefSeq" id="WP_227118282.1">
    <property type="nucleotide sequence ID" value="NZ_LT598928.1"/>
</dbReference>
<dbReference type="InterPro" id="IPR000182">
    <property type="entry name" value="GNAT_dom"/>
</dbReference>
<proteinExistence type="predicted"/>
<evidence type="ECO:0000256" key="1">
    <source>
        <dbReference type="ARBA" id="ARBA00022679"/>
    </source>
</evidence>
<dbReference type="PANTHER" id="PTHR43800:SF1">
    <property type="entry name" value="PEPTIDYL-LYSINE N-ACETYLTRANSFERASE YJAB"/>
    <property type="match status" value="1"/>
</dbReference>
<sequence>MKSPQGYTIAQATACHVPLLAAIEVAAAGIFPPGSIPDHIRSDFTPVDKLHEAVQNGLLWAALDHAGNPVGYAYVRLIDHAALLAQIDVHPDHMRKGIGAALIGRVAGRMRQRQMPALYLTTFTHVPWNAPFYARLGFTALEDAGMPRFLKDILEEEKRCGLTNRIGMRLSLAGEAN</sequence>
<keyword evidence="1 4" id="KW-0808">Transferase</keyword>
<dbReference type="Gene3D" id="3.40.630.30">
    <property type="match status" value="1"/>
</dbReference>
<keyword evidence="2" id="KW-0012">Acyltransferase</keyword>
<gene>
    <name evidence="4" type="ORF">KM92DES2_11166</name>
</gene>
<dbReference type="CDD" id="cd04301">
    <property type="entry name" value="NAT_SF"/>
    <property type="match status" value="1"/>
</dbReference>
<dbReference type="InterPro" id="IPR016181">
    <property type="entry name" value="Acyl_CoA_acyltransferase"/>
</dbReference>
<accession>A0A212JIT0</accession>
<feature type="domain" description="N-acetyltransferase" evidence="3">
    <location>
        <begin position="7"/>
        <end position="160"/>
    </location>
</feature>
<organism evidence="4">
    <name type="scientific">uncultured Desulfovibrio sp</name>
    <dbReference type="NCBI Taxonomy" id="167968"/>
    <lineage>
        <taxon>Bacteria</taxon>
        <taxon>Pseudomonadati</taxon>
        <taxon>Thermodesulfobacteriota</taxon>
        <taxon>Desulfovibrionia</taxon>
        <taxon>Desulfovibrionales</taxon>
        <taxon>Desulfovibrionaceae</taxon>
        <taxon>Desulfovibrio</taxon>
        <taxon>environmental samples</taxon>
    </lineage>
</organism>
<name>A0A212JIT0_9BACT</name>
<dbReference type="SUPFAM" id="SSF55729">
    <property type="entry name" value="Acyl-CoA N-acyltransferases (Nat)"/>
    <property type="match status" value="1"/>
</dbReference>
<evidence type="ECO:0000256" key="2">
    <source>
        <dbReference type="ARBA" id="ARBA00023315"/>
    </source>
</evidence>
<dbReference type="AlphaFoldDB" id="A0A212JIT0"/>
<dbReference type="GO" id="GO:0016747">
    <property type="term" value="F:acyltransferase activity, transferring groups other than amino-acyl groups"/>
    <property type="evidence" value="ECO:0007669"/>
    <property type="project" value="InterPro"/>
</dbReference>
<dbReference type="PANTHER" id="PTHR43800">
    <property type="entry name" value="PEPTIDYL-LYSINE N-ACETYLTRANSFERASE YJAB"/>
    <property type="match status" value="1"/>
</dbReference>